<proteinExistence type="predicted"/>
<accession>A0A518DRI1</accession>
<evidence type="ECO:0000259" key="2">
    <source>
        <dbReference type="Pfam" id="PF19997"/>
    </source>
</evidence>
<evidence type="ECO:0000313" key="3">
    <source>
        <dbReference type="EMBL" id="QDU94450.1"/>
    </source>
</evidence>
<reference evidence="3 4" key="1">
    <citation type="submission" date="2019-02" db="EMBL/GenBank/DDBJ databases">
        <title>Deep-cultivation of Planctomycetes and their phenomic and genomic characterization uncovers novel biology.</title>
        <authorList>
            <person name="Wiegand S."/>
            <person name="Jogler M."/>
            <person name="Boedeker C."/>
            <person name="Pinto D."/>
            <person name="Vollmers J."/>
            <person name="Rivas-Marin E."/>
            <person name="Kohn T."/>
            <person name="Peeters S.H."/>
            <person name="Heuer A."/>
            <person name="Rast P."/>
            <person name="Oberbeckmann S."/>
            <person name="Bunk B."/>
            <person name="Jeske O."/>
            <person name="Meyerdierks A."/>
            <person name="Storesund J.E."/>
            <person name="Kallscheuer N."/>
            <person name="Luecker S."/>
            <person name="Lage O.M."/>
            <person name="Pohl T."/>
            <person name="Merkel B.J."/>
            <person name="Hornburger P."/>
            <person name="Mueller R.-W."/>
            <person name="Bruemmer F."/>
            <person name="Labrenz M."/>
            <person name="Spormann A.M."/>
            <person name="Op den Camp H."/>
            <person name="Overmann J."/>
            <person name="Amann R."/>
            <person name="Jetten M.S.M."/>
            <person name="Mascher T."/>
            <person name="Medema M.H."/>
            <person name="Devos D.P."/>
            <person name="Kaster A.-K."/>
            <person name="Ovreas L."/>
            <person name="Rohde M."/>
            <person name="Galperin M.Y."/>
            <person name="Jogler C."/>
        </authorList>
    </citation>
    <scope>NUCLEOTIDE SEQUENCE [LARGE SCALE GENOMIC DNA]</scope>
    <source>
        <strain evidence="3 4">Pla85_3_4</strain>
    </source>
</reference>
<gene>
    <name evidence="3" type="ORF">Pla8534_22410</name>
</gene>
<dbReference type="KEGG" id="lcre:Pla8534_22410"/>
<name>A0A518DRI1_9BACT</name>
<dbReference type="Pfam" id="PF19996">
    <property type="entry name" value="ivWA-helical_N"/>
    <property type="match status" value="1"/>
</dbReference>
<feature type="domain" description="FtsH ternary systems vWA" evidence="2">
    <location>
        <begin position="255"/>
        <end position="427"/>
    </location>
</feature>
<dbReference type="InterPro" id="IPR045479">
    <property type="entry name" value="ivWA-helical_N"/>
</dbReference>
<protein>
    <submittedName>
        <fullName evidence="3">Uncharacterized protein</fullName>
    </submittedName>
</protein>
<dbReference type="Proteomes" id="UP000317648">
    <property type="component" value="Chromosome"/>
</dbReference>
<organism evidence="3 4">
    <name type="scientific">Lignipirellula cremea</name>
    <dbReference type="NCBI Taxonomy" id="2528010"/>
    <lineage>
        <taxon>Bacteria</taxon>
        <taxon>Pseudomonadati</taxon>
        <taxon>Planctomycetota</taxon>
        <taxon>Planctomycetia</taxon>
        <taxon>Pirellulales</taxon>
        <taxon>Pirellulaceae</taxon>
        <taxon>Lignipirellula</taxon>
    </lineage>
</organism>
<dbReference type="OrthoDB" id="5379349at2"/>
<evidence type="ECO:0000313" key="4">
    <source>
        <dbReference type="Proteomes" id="UP000317648"/>
    </source>
</evidence>
<evidence type="ECO:0000259" key="1">
    <source>
        <dbReference type="Pfam" id="PF19996"/>
    </source>
</evidence>
<dbReference type="Pfam" id="PF19997">
    <property type="entry name" value="ivWA"/>
    <property type="match status" value="1"/>
</dbReference>
<feature type="domain" description="FtsH ternary system vWA" evidence="1">
    <location>
        <begin position="10"/>
        <end position="238"/>
    </location>
</feature>
<dbReference type="EMBL" id="CP036433">
    <property type="protein sequence ID" value="QDU94450.1"/>
    <property type="molecule type" value="Genomic_DNA"/>
</dbReference>
<sequence length="490" mass="54837">MRVVEIRQPEQARTHLLQSLWLMRAAAPTPARAHQAFAWAHEIAANGDPLPPLGLVADMGLLALGVGRESGPATLPEPPGFDPSLVRRYEDYVLGKLYADHSFERGCDALYQFSDERERSIALAWLIQQFRQRAELPSVLVSPAVLKGLRDHTDPAQLLAEGWELLESSGLSDRLREDYEDLTLAVRNAGDVLGAEDVLELERGVVLQPFADRIALRQVWHAADQIERLLPHVKVRPSARHSQAATHLLEEDIYPVGGFNSISNRGGIESLLHSQLAYMETDEAERPDLFDIKFLRDELLYYSRDENQFLRRRQMFFLVLSPDLVEARIKDAGAPCQRIILLLAALLAAIHKLSDWLSTDALHFEVVLLTENGPSPLVEERQLLRTLLHDEIAAGTASVTERTPRELQQTIQQQARRSLCHCLLASTGPRWLDTAAASTVALHCEQLPALAWREGDATSDRDPDSLESAEPLDPLDAWQEAIAQLLPTWI</sequence>
<dbReference type="InterPro" id="IPR045477">
    <property type="entry name" value="ivWA"/>
</dbReference>
<dbReference type="AlphaFoldDB" id="A0A518DRI1"/>
<dbReference type="RefSeq" id="WP_145052874.1">
    <property type="nucleotide sequence ID" value="NZ_CP036433.1"/>
</dbReference>
<keyword evidence="4" id="KW-1185">Reference proteome</keyword>